<organism evidence="8">
    <name type="scientific">viral metagenome</name>
    <dbReference type="NCBI Taxonomy" id="1070528"/>
    <lineage>
        <taxon>unclassified sequences</taxon>
        <taxon>metagenomes</taxon>
        <taxon>organismal metagenomes</taxon>
    </lineage>
</organism>
<dbReference type="GO" id="GO:0034272">
    <property type="term" value="C:phosphatidylinositol 3-kinase complex, class III, type II"/>
    <property type="evidence" value="ECO:0007669"/>
    <property type="project" value="TreeGrafter"/>
</dbReference>
<dbReference type="SUPFAM" id="SSF57903">
    <property type="entry name" value="FYVE/PHD zinc finger"/>
    <property type="match status" value="1"/>
</dbReference>
<keyword evidence="5" id="KW-0862">Zinc</keyword>
<dbReference type="Pfam" id="PF01363">
    <property type="entry name" value="FYVE"/>
    <property type="match status" value="1"/>
</dbReference>
<evidence type="ECO:0000256" key="1">
    <source>
        <dbReference type="ARBA" id="ARBA00022679"/>
    </source>
</evidence>
<dbReference type="PROSITE" id="PS50290">
    <property type="entry name" value="PI3_4_KINASE_3"/>
    <property type="match status" value="1"/>
</dbReference>
<dbReference type="GO" id="GO:0008270">
    <property type="term" value="F:zinc ion binding"/>
    <property type="evidence" value="ECO:0007669"/>
    <property type="project" value="UniProtKB-KW"/>
</dbReference>
<evidence type="ECO:0000313" key="8">
    <source>
        <dbReference type="EMBL" id="QHT97644.1"/>
    </source>
</evidence>
<proteinExistence type="predicted"/>
<dbReference type="InterPro" id="IPR017455">
    <property type="entry name" value="Znf_FYVE-rel"/>
</dbReference>
<dbReference type="InterPro" id="IPR011009">
    <property type="entry name" value="Kinase-like_dom_sf"/>
</dbReference>
<dbReference type="AlphaFoldDB" id="A0A6C0IWE9"/>
<dbReference type="InterPro" id="IPR042236">
    <property type="entry name" value="PI3K_accessory_sf"/>
</dbReference>
<dbReference type="InterPro" id="IPR016024">
    <property type="entry name" value="ARM-type_fold"/>
</dbReference>
<dbReference type="InterPro" id="IPR000403">
    <property type="entry name" value="PI3/4_kinase_cat_dom"/>
</dbReference>
<feature type="domain" description="FYVE-type" evidence="6">
    <location>
        <begin position="46"/>
        <end position="108"/>
    </location>
</feature>
<dbReference type="InterPro" id="IPR000306">
    <property type="entry name" value="Znf_FYVE"/>
</dbReference>
<dbReference type="PANTHER" id="PTHR10048">
    <property type="entry name" value="PHOSPHATIDYLINOSITOL KINASE"/>
    <property type="match status" value="1"/>
</dbReference>
<dbReference type="GO" id="GO:0048015">
    <property type="term" value="P:phosphatidylinositol-mediated signaling"/>
    <property type="evidence" value="ECO:0007669"/>
    <property type="project" value="TreeGrafter"/>
</dbReference>
<sequence>MELSVIISNRTLDPAIDEKIRCVLPLLLRRPKLHPANSDQVTACRCGTVFGVLTRKHHCRSCGEVFCYVCTEKRAIVPLLLVEYTQRTGWWKEGELARVCNECHDRIIRYETCRPLLEQFYNHPPTLEKLYSLARDNETTLWAVSYYLSEMRRIQYLFPSEELTLNQITFLQANKEHLVGHSYWLLQLLKIESIEPRPLTGPHNLNTLCTRNCQPSLNLSHAVCMLLFPKVYGGSVEVALKMIRESPGSELEPYIGILALTFNARLYEILIEKAIVNRRLAQLFYWSLNILSSGKNGEAAIAYRETLLMNLTDKKMVNFRRVIPALEMGLHATRTVVSEFDVPDPLAPDLSIGSIEEVRTGTSYSRPFFIKYTSDRPRQIMYKREDIRKDACIVRIIRMISSALTSIQDPFPLISYTVIPISPKSGLVEIVEDCQTLTEVVKAGTVSNYLQKHNPDRLISEVQSVYTTSLAFWTIITYLFGVGDRHFDNIMLSKNGILFHIDYGFIFGSDPKPYSPKIRLNSYMLEGIGGDEKYESFKELCYKIFMLIRQKIDCIYTLLLELAMADPPILGSHVTEPFLRQHLTTVFFMGASDDEARSQLEFIIDTSRDSLGGNLNEYVHGAVKTASQLIGRVTGYST</sequence>
<dbReference type="InterPro" id="IPR036940">
    <property type="entry name" value="PI3/4_kinase_cat_sf"/>
</dbReference>
<protein>
    <recommendedName>
        <fullName evidence="9">Phosphatidylinositol 3-kinase</fullName>
    </recommendedName>
</protein>
<dbReference type="GO" id="GO:0005777">
    <property type="term" value="C:peroxisome"/>
    <property type="evidence" value="ECO:0007669"/>
    <property type="project" value="TreeGrafter"/>
</dbReference>
<dbReference type="InterPro" id="IPR011011">
    <property type="entry name" value="Znf_FYVE_PHD"/>
</dbReference>
<evidence type="ECO:0000256" key="5">
    <source>
        <dbReference type="ARBA" id="ARBA00022833"/>
    </source>
</evidence>
<dbReference type="SUPFAM" id="SSF56112">
    <property type="entry name" value="Protein kinase-like (PK-like)"/>
    <property type="match status" value="1"/>
</dbReference>
<dbReference type="EMBL" id="MN740283">
    <property type="protein sequence ID" value="QHT97644.1"/>
    <property type="molecule type" value="Genomic_DNA"/>
</dbReference>
<evidence type="ECO:0000256" key="4">
    <source>
        <dbReference type="ARBA" id="ARBA00022777"/>
    </source>
</evidence>
<evidence type="ECO:0000259" key="7">
    <source>
        <dbReference type="PROSITE" id="PS50290"/>
    </source>
</evidence>
<reference evidence="8" key="1">
    <citation type="journal article" date="2020" name="Nature">
        <title>Giant virus diversity and host interactions through global metagenomics.</title>
        <authorList>
            <person name="Schulz F."/>
            <person name="Roux S."/>
            <person name="Paez-Espino D."/>
            <person name="Jungbluth S."/>
            <person name="Walsh D.A."/>
            <person name="Denef V.J."/>
            <person name="McMahon K.D."/>
            <person name="Konstantinidis K.T."/>
            <person name="Eloe-Fadrosh E.A."/>
            <person name="Kyrpides N.C."/>
            <person name="Woyke T."/>
        </authorList>
    </citation>
    <scope>NUCLEOTIDE SEQUENCE</scope>
    <source>
        <strain evidence="8">GVMAG-M-3300025572-1</strain>
    </source>
</reference>
<name>A0A6C0IWE9_9ZZZZ</name>
<dbReference type="InterPro" id="IPR013083">
    <property type="entry name" value="Znf_RING/FYVE/PHD"/>
</dbReference>
<keyword evidence="1" id="KW-0808">Transferase</keyword>
<dbReference type="SUPFAM" id="SSF48371">
    <property type="entry name" value="ARM repeat"/>
    <property type="match status" value="1"/>
</dbReference>
<dbReference type="Gene3D" id="1.10.1070.11">
    <property type="entry name" value="Phosphatidylinositol 3-/4-kinase, catalytic domain"/>
    <property type="match status" value="1"/>
</dbReference>
<dbReference type="GO" id="GO:0016303">
    <property type="term" value="F:1-phosphatidylinositol-3-kinase activity"/>
    <property type="evidence" value="ECO:0007669"/>
    <property type="project" value="TreeGrafter"/>
</dbReference>
<keyword evidence="3" id="KW-0863">Zinc-finger</keyword>
<dbReference type="Pfam" id="PF00454">
    <property type="entry name" value="PI3_PI4_kinase"/>
    <property type="match status" value="1"/>
</dbReference>
<keyword evidence="2" id="KW-0479">Metal-binding</keyword>
<accession>A0A6C0IWE9</accession>
<dbReference type="SMART" id="SM00064">
    <property type="entry name" value="FYVE"/>
    <property type="match status" value="1"/>
</dbReference>
<keyword evidence="4" id="KW-0418">Kinase</keyword>
<evidence type="ECO:0000256" key="2">
    <source>
        <dbReference type="ARBA" id="ARBA00022723"/>
    </source>
</evidence>
<dbReference type="PROSITE" id="PS50178">
    <property type="entry name" value="ZF_FYVE"/>
    <property type="match status" value="1"/>
</dbReference>
<feature type="domain" description="PI3K/PI4K catalytic" evidence="7">
    <location>
        <begin position="354"/>
        <end position="612"/>
    </location>
</feature>
<dbReference type="GO" id="GO:0005768">
    <property type="term" value="C:endosome"/>
    <property type="evidence" value="ECO:0007669"/>
    <property type="project" value="TreeGrafter"/>
</dbReference>
<dbReference type="GO" id="GO:0006897">
    <property type="term" value="P:endocytosis"/>
    <property type="evidence" value="ECO:0007669"/>
    <property type="project" value="TreeGrafter"/>
</dbReference>
<dbReference type="GO" id="GO:0000045">
    <property type="term" value="P:autophagosome assembly"/>
    <property type="evidence" value="ECO:0007669"/>
    <property type="project" value="TreeGrafter"/>
</dbReference>
<dbReference type="Gene3D" id="3.30.1010.10">
    <property type="entry name" value="Phosphatidylinositol 3-kinase Catalytic Subunit, Chain A, domain 4"/>
    <property type="match status" value="1"/>
</dbReference>
<dbReference type="Gene3D" id="3.30.40.10">
    <property type="entry name" value="Zinc/RING finger domain, C3HC4 (zinc finger)"/>
    <property type="match status" value="1"/>
</dbReference>
<dbReference type="PANTHER" id="PTHR10048:SF7">
    <property type="entry name" value="PHOSPHATIDYLINOSITOL 3-KINASE CATALYTIC SUBUNIT TYPE 3"/>
    <property type="match status" value="1"/>
</dbReference>
<evidence type="ECO:0008006" key="9">
    <source>
        <dbReference type="Google" id="ProtNLM"/>
    </source>
</evidence>
<dbReference type="Gene3D" id="1.25.40.70">
    <property type="entry name" value="Phosphatidylinositol 3-kinase, accessory domain (PIK)"/>
    <property type="match status" value="1"/>
</dbReference>
<dbReference type="GO" id="GO:0000407">
    <property type="term" value="C:phagophore assembly site"/>
    <property type="evidence" value="ECO:0007669"/>
    <property type="project" value="TreeGrafter"/>
</dbReference>
<dbReference type="InterPro" id="IPR015433">
    <property type="entry name" value="PI3/4_kinase"/>
</dbReference>
<dbReference type="GO" id="GO:0034271">
    <property type="term" value="C:phosphatidylinositol 3-kinase complex, class III, type I"/>
    <property type="evidence" value="ECO:0007669"/>
    <property type="project" value="TreeGrafter"/>
</dbReference>
<evidence type="ECO:0000256" key="3">
    <source>
        <dbReference type="ARBA" id="ARBA00022771"/>
    </source>
</evidence>
<dbReference type="SMART" id="SM00146">
    <property type="entry name" value="PI3Kc"/>
    <property type="match status" value="1"/>
</dbReference>
<evidence type="ECO:0000259" key="6">
    <source>
        <dbReference type="PROSITE" id="PS50178"/>
    </source>
</evidence>